<evidence type="ECO:0000313" key="2">
    <source>
        <dbReference type="EMBL" id="AKF24930.1"/>
    </source>
</evidence>
<sequence length="115" mass="13519">MEKIIFSFMKIRENLAIVFIMIFSKGARMTKLYKFLLLITIIVLGTIWYFAVKKDNFRTEEVSHIGMKLKADTMRNCLHKAGFRTAEEADPETLKKCRILADEKWQEAKELNENL</sequence>
<evidence type="ECO:0000256" key="1">
    <source>
        <dbReference type="SAM" id="Phobius"/>
    </source>
</evidence>
<protein>
    <submittedName>
        <fullName evidence="2">Uncharacterized protein</fullName>
    </submittedName>
</protein>
<name>A0A7U4RQL0_9BACT</name>
<dbReference type="EMBL" id="CP011308">
    <property type="protein sequence ID" value="AKF24930.1"/>
    <property type="molecule type" value="Genomic_DNA"/>
</dbReference>
<dbReference type="AlphaFoldDB" id="A0A7U4RQL0"/>
<proteinExistence type="predicted"/>
<dbReference type="KEGG" id="slh:YH65_05645"/>
<organism evidence="2 3">
    <name type="scientific">Sulfurovum lithotrophicum</name>
    <dbReference type="NCBI Taxonomy" id="206403"/>
    <lineage>
        <taxon>Bacteria</taxon>
        <taxon>Pseudomonadati</taxon>
        <taxon>Campylobacterota</taxon>
        <taxon>Epsilonproteobacteria</taxon>
        <taxon>Campylobacterales</taxon>
        <taxon>Sulfurovaceae</taxon>
        <taxon>Sulfurovum</taxon>
    </lineage>
</organism>
<keyword evidence="1" id="KW-1133">Transmembrane helix</keyword>
<keyword evidence="1" id="KW-0812">Transmembrane</keyword>
<keyword evidence="3" id="KW-1185">Reference proteome</keyword>
<reference evidence="3" key="2">
    <citation type="journal article" date="2017" name="Stand. Genomic Sci.">
        <title>Complete genome sequence of the sulfur-oxidizing chemolithoautotrophic Sulfurovum lithotrophicum 42BKTT.</title>
        <authorList>
            <person name="Jeon W."/>
            <person name="Priscilla L."/>
            <person name="Park G."/>
            <person name="Lee H."/>
            <person name="Lee N."/>
            <person name="Lee D."/>
            <person name="Kwon H."/>
            <person name="Ahn I."/>
            <person name="Lee C."/>
            <person name="Lee H."/>
            <person name="Ahn J."/>
        </authorList>
    </citation>
    <scope>NUCLEOTIDE SEQUENCE [LARGE SCALE GENOMIC DNA]</scope>
    <source>
        <strain evidence="3">ATCC BAA-797 / 42BKT</strain>
    </source>
</reference>
<dbReference type="Proteomes" id="UP000034444">
    <property type="component" value="Chromosome"/>
</dbReference>
<evidence type="ECO:0000313" key="3">
    <source>
        <dbReference type="Proteomes" id="UP000034444"/>
    </source>
</evidence>
<reference evidence="2 3" key="1">
    <citation type="submission" date="2015-04" db="EMBL/GenBank/DDBJ databases">
        <title>Complete genome sequence of Sulfurovum lithotrophicum ATCC BAA-797T.</title>
        <authorList>
            <person name="Ahn J."/>
            <person name="Park G."/>
            <person name="Jeon W."/>
            <person name="Jang Y."/>
            <person name="Jang M."/>
            <person name="Lee H."/>
            <person name="Lee H."/>
        </authorList>
    </citation>
    <scope>NUCLEOTIDE SEQUENCE [LARGE SCALE GENOMIC DNA]</scope>
    <source>
        <strain evidence="3">ATCC BAA-797 / 42BKT</strain>
    </source>
</reference>
<keyword evidence="1" id="KW-0472">Membrane</keyword>
<accession>A0A7U4RQL0</accession>
<gene>
    <name evidence="2" type="ORF">YH65_05645</name>
</gene>
<feature type="transmembrane region" description="Helical" evidence="1">
    <location>
        <begin position="32"/>
        <end position="51"/>
    </location>
</feature>